<protein>
    <submittedName>
        <fullName evidence="1">Transposase</fullName>
    </submittedName>
</protein>
<evidence type="ECO:0000313" key="1">
    <source>
        <dbReference type="EMBL" id="REC66885.1"/>
    </source>
</evidence>
<dbReference type="Proteomes" id="UP000256769">
    <property type="component" value="Unassembled WGS sequence"/>
</dbReference>
<dbReference type="Gene3D" id="1.10.10.60">
    <property type="entry name" value="Homeodomain-like"/>
    <property type="match status" value="1"/>
</dbReference>
<dbReference type="RefSeq" id="WP_115959717.1">
    <property type="nucleotide sequence ID" value="NZ_CBCRVL010000030.1"/>
</dbReference>
<reference evidence="1 2" key="1">
    <citation type="journal article" date="2007" name="Int. J. Syst. Evol. Microbiol.">
        <title>Chryseobacterium flavum sp. nov., isolated from polluted soil.</title>
        <authorList>
            <person name="Zhou Y."/>
            <person name="Dong J."/>
            <person name="Wang X."/>
            <person name="Huang X."/>
            <person name="Zhang K.Y."/>
            <person name="Zhang Y.Q."/>
            <person name="Guo Y.F."/>
            <person name="Lai R."/>
            <person name="Li W.J."/>
        </authorList>
    </citation>
    <scope>NUCLEOTIDE SEQUENCE [LARGE SCALE GENOMIC DNA]</scope>
    <source>
        <strain evidence="1 2">KCTC 12877</strain>
    </source>
</reference>
<proteinExistence type="predicted"/>
<keyword evidence="2" id="KW-1185">Reference proteome</keyword>
<gene>
    <name evidence="1" type="ORF">DRF59_11310</name>
</gene>
<dbReference type="AlphaFoldDB" id="A0A3D9CMB2"/>
<dbReference type="GO" id="GO:0043565">
    <property type="term" value="F:sequence-specific DNA binding"/>
    <property type="evidence" value="ECO:0007669"/>
    <property type="project" value="InterPro"/>
</dbReference>
<organism evidence="1 2">
    <name type="scientific">Chryseobacterium flavum</name>
    <dbReference type="NCBI Taxonomy" id="415851"/>
    <lineage>
        <taxon>Bacteria</taxon>
        <taxon>Pseudomonadati</taxon>
        <taxon>Bacteroidota</taxon>
        <taxon>Flavobacteriia</taxon>
        <taxon>Flavobacteriales</taxon>
        <taxon>Weeksellaceae</taxon>
        <taxon>Chryseobacterium group</taxon>
        <taxon>Chryseobacterium</taxon>
    </lineage>
</organism>
<comment type="caution">
    <text evidence="1">The sequence shown here is derived from an EMBL/GenBank/DDBJ whole genome shotgun (WGS) entry which is preliminary data.</text>
</comment>
<evidence type="ECO:0000313" key="2">
    <source>
        <dbReference type="Proteomes" id="UP000256769"/>
    </source>
</evidence>
<dbReference type="InterPro" id="IPR010921">
    <property type="entry name" value="Trp_repressor/repl_initiator"/>
</dbReference>
<accession>A0A3D9CMB2</accession>
<dbReference type="EMBL" id="QNUE01000007">
    <property type="protein sequence ID" value="REC66885.1"/>
    <property type="molecule type" value="Genomic_DNA"/>
</dbReference>
<sequence>MDFREINIRKLIKTRVEELEIPLERICEYLGNDQQEIQKYYMEKSIDCHLLLKWSKLLEYDFFRVYSQHLILYAPVKRTNIELQSRSNMSYTFRKKLYTSEIIDFVIEQYSSGVMTKRDIIQRYKIPKTTLYKWLVKYHHNKKK</sequence>
<dbReference type="OrthoDB" id="1254137at2"/>
<dbReference type="SUPFAM" id="SSF48295">
    <property type="entry name" value="TrpR-like"/>
    <property type="match status" value="1"/>
</dbReference>
<name>A0A3D9CMB2_9FLAO</name>